<proteinExistence type="predicted"/>
<feature type="region of interest" description="Disordered" evidence="1">
    <location>
        <begin position="1"/>
        <end position="35"/>
    </location>
</feature>
<gene>
    <name evidence="2" type="ORF">ACJ73_09185</name>
</gene>
<protein>
    <submittedName>
        <fullName evidence="2">Uncharacterized protein</fullName>
    </submittedName>
</protein>
<dbReference type="EMBL" id="LGTZ01002463">
    <property type="protein sequence ID" value="OJD13613.1"/>
    <property type="molecule type" value="Genomic_DNA"/>
</dbReference>
<evidence type="ECO:0000313" key="3">
    <source>
        <dbReference type="Proteomes" id="UP000242791"/>
    </source>
</evidence>
<keyword evidence="3" id="KW-1185">Reference proteome</keyword>
<dbReference type="AlphaFoldDB" id="A0A1J9QEK0"/>
<sequence length="146" mass="16681">MTPPAERFQQWSWTLSKPPRFQGRRPTPQTGEQPPLYYYYCPQTAKENNDNDRQLTTVRDKPLGIQTPESVSQGQDWTGLDFSAVSRNRPAAVGRRFRLVSTRGGLANRPRVANLPAKGTCARAEELMVFRPMFLSAREEWAREAL</sequence>
<comment type="caution">
    <text evidence="2">The sequence shown here is derived from an EMBL/GenBank/DDBJ whole genome shotgun (WGS) entry which is preliminary data.</text>
</comment>
<name>A0A1J9QEK0_9EURO</name>
<organism evidence="2 3">
    <name type="scientific">Blastomyces percursus</name>
    <dbReference type="NCBI Taxonomy" id="1658174"/>
    <lineage>
        <taxon>Eukaryota</taxon>
        <taxon>Fungi</taxon>
        <taxon>Dikarya</taxon>
        <taxon>Ascomycota</taxon>
        <taxon>Pezizomycotina</taxon>
        <taxon>Eurotiomycetes</taxon>
        <taxon>Eurotiomycetidae</taxon>
        <taxon>Onygenales</taxon>
        <taxon>Ajellomycetaceae</taxon>
        <taxon>Blastomyces</taxon>
    </lineage>
</organism>
<accession>A0A1J9QEK0</accession>
<evidence type="ECO:0000256" key="1">
    <source>
        <dbReference type="SAM" id="MobiDB-lite"/>
    </source>
</evidence>
<dbReference type="VEuPathDB" id="FungiDB:ACJ73_09185"/>
<evidence type="ECO:0000313" key="2">
    <source>
        <dbReference type="EMBL" id="OJD13613.1"/>
    </source>
</evidence>
<reference evidence="2 3" key="1">
    <citation type="submission" date="2015-08" db="EMBL/GenBank/DDBJ databases">
        <title>Emmonsia species relationships and genome sequence.</title>
        <authorList>
            <person name="Cuomo C.A."/>
            <person name="Schwartz I.S."/>
            <person name="Kenyon C."/>
            <person name="De Hoog G.S."/>
            <person name="Govender N.P."/>
            <person name="Botha A."/>
            <person name="Moreno L."/>
            <person name="De Vries M."/>
            <person name="Munoz J.F."/>
            <person name="Stielow J.B."/>
        </authorList>
    </citation>
    <scope>NUCLEOTIDE SEQUENCE [LARGE SCALE GENOMIC DNA]</scope>
    <source>
        <strain evidence="2 3">EI222</strain>
    </source>
</reference>
<dbReference type="Proteomes" id="UP000242791">
    <property type="component" value="Unassembled WGS sequence"/>
</dbReference>